<evidence type="ECO:0000313" key="1">
    <source>
        <dbReference type="EMBL" id="KAK5139224.1"/>
    </source>
</evidence>
<feature type="non-terminal residue" evidence="1">
    <location>
        <position position="249"/>
    </location>
</feature>
<comment type="caution">
    <text evidence="1">The sequence shown here is derived from an EMBL/GenBank/DDBJ whole genome shotgun (WGS) entry which is preliminary data.</text>
</comment>
<accession>A0ABR0KXV5</accession>
<reference evidence="1 2" key="1">
    <citation type="submission" date="2023-08" db="EMBL/GenBank/DDBJ databases">
        <title>Black Yeasts Isolated from many extreme environments.</title>
        <authorList>
            <person name="Coleine C."/>
            <person name="Stajich J.E."/>
            <person name="Selbmann L."/>
        </authorList>
    </citation>
    <scope>NUCLEOTIDE SEQUENCE [LARGE SCALE GENOMIC DNA]</scope>
    <source>
        <strain evidence="1 2">CCFEE 5386</strain>
    </source>
</reference>
<gene>
    <name evidence="1" type="ORF">LTR32_007529</name>
</gene>
<organism evidence="1 2">
    <name type="scientific">Rachicladosporium monterosium</name>
    <dbReference type="NCBI Taxonomy" id="1507873"/>
    <lineage>
        <taxon>Eukaryota</taxon>
        <taxon>Fungi</taxon>
        <taxon>Dikarya</taxon>
        <taxon>Ascomycota</taxon>
        <taxon>Pezizomycotina</taxon>
        <taxon>Dothideomycetes</taxon>
        <taxon>Dothideomycetidae</taxon>
        <taxon>Cladosporiales</taxon>
        <taxon>Cladosporiaceae</taxon>
        <taxon>Rachicladosporium</taxon>
    </lineage>
</organism>
<protein>
    <submittedName>
        <fullName evidence="1">Uncharacterized protein</fullName>
    </submittedName>
</protein>
<name>A0ABR0KXV5_9PEZI</name>
<keyword evidence="2" id="KW-1185">Reference proteome</keyword>
<dbReference type="EMBL" id="JAVRRR010001316">
    <property type="protein sequence ID" value="KAK5139224.1"/>
    <property type="molecule type" value="Genomic_DNA"/>
</dbReference>
<proteinExistence type="predicted"/>
<evidence type="ECO:0000313" key="2">
    <source>
        <dbReference type="Proteomes" id="UP001308179"/>
    </source>
</evidence>
<dbReference type="Proteomes" id="UP001308179">
    <property type="component" value="Unassembled WGS sequence"/>
</dbReference>
<sequence>MVISSVKGQQIERKYQPNVSNPKTFAQMRQRAVFASAVKFFKHSQQNLFKFAYEDKGQRESDYNAFMRHNVQFFTPVHKWACDNPTLPALGFNLALQLSVGSLPAPDTGYFGMASYDATFGFDCGGNIEHATAEVFLWGEVSKALAKNYGLSNGDIITIVMIDTHMTYEKFDETIIKGIDAAEPAEGAVWTITQRQVDTDSTEDVTKYIQGERWFSVHDGITEIPRNNLYFGSVIFSRNISGRKLMVST</sequence>